<protein>
    <submittedName>
        <fullName evidence="1">Uncharacterized protein</fullName>
    </submittedName>
</protein>
<dbReference type="InterPro" id="IPR045397">
    <property type="entry name" value="TumE-like"/>
</dbReference>
<proteinExistence type="predicted"/>
<reference evidence="1 2" key="1">
    <citation type="submission" date="2018-05" db="EMBL/GenBank/DDBJ databases">
        <title>Leucothrix arctica sp. nov., isolated from Arctic seawater.</title>
        <authorList>
            <person name="Choi A."/>
            <person name="Baek K."/>
        </authorList>
    </citation>
    <scope>NUCLEOTIDE SEQUENCE [LARGE SCALE GENOMIC DNA]</scope>
    <source>
        <strain evidence="1 2">JCM 18388</strain>
    </source>
</reference>
<gene>
    <name evidence="1" type="ORF">DKW60_15435</name>
</gene>
<comment type="caution">
    <text evidence="1">The sequence shown here is derived from an EMBL/GenBank/DDBJ whole genome shotgun (WGS) entry which is preliminary data.</text>
</comment>
<dbReference type="OrthoDB" id="7451512at2"/>
<evidence type="ECO:0000313" key="1">
    <source>
        <dbReference type="EMBL" id="PWQ95113.1"/>
    </source>
</evidence>
<organism evidence="1 2">
    <name type="scientific">Leucothrix pacifica</name>
    <dbReference type="NCBI Taxonomy" id="1247513"/>
    <lineage>
        <taxon>Bacteria</taxon>
        <taxon>Pseudomonadati</taxon>
        <taxon>Pseudomonadota</taxon>
        <taxon>Gammaproteobacteria</taxon>
        <taxon>Thiotrichales</taxon>
        <taxon>Thiotrichaceae</taxon>
        <taxon>Leucothrix</taxon>
    </lineage>
</organism>
<keyword evidence="2" id="KW-1185">Reference proteome</keyword>
<dbReference type="Proteomes" id="UP000245539">
    <property type="component" value="Unassembled WGS sequence"/>
</dbReference>
<evidence type="ECO:0000313" key="2">
    <source>
        <dbReference type="Proteomes" id="UP000245539"/>
    </source>
</evidence>
<dbReference type="AlphaFoldDB" id="A0A317CCN8"/>
<name>A0A317CCN8_9GAMM</name>
<accession>A0A317CCN8</accession>
<dbReference type="Pfam" id="PF20126">
    <property type="entry name" value="TumE"/>
    <property type="match status" value="1"/>
</dbReference>
<dbReference type="RefSeq" id="WP_109838559.1">
    <property type="nucleotide sequence ID" value="NZ_QGKM01000047.1"/>
</dbReference>
<sequence>MPNENDKGLETLLDLNGVVISQEKGYWVKFVVSMTDVTKERPHGLSYSLTLHEKYGKRVMGYDNAHAVKLPKKYKYSGRITEYDHHHRHSLDSGVPYEFKDAYQLLQDFFEKVDEIISNDQEK</sequence>
<dbReference type="EMBL" id="QGKM01000047">
    <property type="protein sequence ID" value="PWQ95113.1"/>
    <property type="molecule type" value="Genomic_DNA"/>
</dbReference>